<organism evidence="2">
    <name type="scientific">sediment metagenome</name>
    <dbReference type="NCBI Taxonomy" id="749907"/>
    <lineage>
        <taxon>unclassified sequences</taxon>
        <taxon>metagenomes</taxon>
        <taxon>ecological metagenomes</taxon>
    </lineage>
</organism>
<accession>D9PLJ6</accession>
<protein>
    <submittedName>
        <fullName evidence="2">Heat shock protein Hsp20</fullName>
    </submittedName>
</protein>
<dbReference type="SUPFAM" id="SSF49764">
    <property type="entry name" value="HSP20-like chaperones"/>
    <property type="match status" value="1"/>
</dbReference>
<name>D9PLJ6_9ZZZZ</name>
<dbReference type="InterPro" id="IPR002068">
    <property type="entry name" value="A-crystallin/Hsp20_dom"/>
</dbReference>
<dbReference type="AlphaFoldDB" id="D9PLJ6"/>
<dbReference type="Gene3D" id="2.60.40.790">
    <property type="match status" value="1"/>
</dbReference>
<dbReference type="InterPro" id="IPR008978">
    <property type="entry name" value="HSP20-like_chaperone"/>
</dbReference>
<keyword evidence="2" id="KW-0346">Stress response</keyword>
<feature type="domain" description="SHSP" evidence="1">
    <location>
        <begin position="35"/>
        <end position="147"/>
    </location>
</feature>
<gene>
    <name evidence="2" type="primary">hspc4-1</name>
    <name evidence="2" type="ORF">LDC_2419</name>
</gene>
<reference evidence="2" key="2">
    <citation type="journal article" date="2011" name="Microb. Ecol.">
        <title>Taxonomic and Functional Metagenomic Profiling of the Microbial Community in the Anoxic Sediment of a Sub-saline Shallow Lake (Laguna de Carrizo, Central Spain).</title>
        <authorList>
            <person name="Ferrer M."/>
            <person name="Guazzaroni M.E."/>
            <person name="Richter M."/>
            <person name="Garcia-Salamanca A."/>
            <person name="Yarza P."/>
            <person name="Suarez-Suarez A."/>
            <person name="Solano J."/>
            <person name="Alcaide M."/>
            <person name="van Dillewijn P."/>
            <person name="Molina-Henares M.A."/>
            <person name="Lopez-Cortes N."/>
            <person name="Al-Ramahi Y."/>
            <person name="Guerrero C."/>
            <person name="Acosta A."/>
            <person name="de Eugenio L.I."/>
            <person name="Martinez V."/>
            <person name="Marques S."/>
            <person name="Rojo F."/>
            <person name="Santero E."/>
            <person name="Genilloud O."/>
            <person name="Perez-Perez J."/>
            <person name="Rossello-Mora R."/>
            <person name="Ramos J.L."/>
        </authorList>
    </citation>
    <scope>NUCLEOTIDE SEQUENCE</scope>
</reference>
<reference evidence="2" key="1">
    <citation type="submission" date="2010-07" db="EMBL/GenBank/DDBJ databases">
        <authorList>
            <consortium name="CONSOLIDER consortium CSD2007-00005"/>
            <person name="Guazzaroni M.-E."/>
            <person name="Richter M."/>
            <person name="Garcia-Salamanca A."/>
            <person name="Yarza P."/>
            <person name="Ferrer M."/>
        </authorList>
    </citation>
    <scope>NUCLEOTIDE SEQUENCE</scope>
</reference>
<dbReference type="Pfam" id="PF00011">
    <property type="entry name" value="HSP20"/>
    <property type="match status" value="1"/>
</dbReference>
<dbReference type="InterPro" id="IPR031107">
    <property type="entry name" value="Small_HSP"/>
</dbReference>
<dbReference type="CDD" id="cd06471">
    <property type="entry name" value="ACD_LpsHSP_like"/>
    <property type="match status" value="1"/>
</dbReference>
<dbReference type="EMBL" id="ADZX01000735">
    <property type="protein sequence ID" value="EFK95566.1"/>
    <property type="molecule type" value="Genomic_DNA"/>
</dbReference>
<comment type="caution">
    <text evidence="2">The sequence shown here is derived from an EMBL/GenBank/DDBJ whole genome shotgun (WGS) entry which is preliminary data.</text>
</comment>
<evidence type="ECO:0000259" key="1">
    <source>
        <dbReference type="PROSITE" id="PS01031"/>
    </source>
</evidence>
<dbReference type="PANTHER" id="PTHR11527">
    <property type="entry name" value="HEAT-SHOCK PROTEIN 20 FAMILY MEMBER"/>
    <property type="match status" value="1"/>
</dbReference>
<sequence length="147" mass="16611">MSNLNLFEPRLFQPGLSDPFESMFKRFMAPLRMEMENGSLDMRLDVTEIDGTYKVRADIPGVKKEDINVRIDGNVIQIGAEARKQKETKEKDGKVLRSERWEGAVSRTFSVAQDVDETKATAKYEDGVLTLELPKKAGSSSKQLQIQ</sequence>
<evidence type="ECO:0000313" key="2">
    <source>
        <dbReference type="EMBL" id="EFK95566.1"/>
    </source>
</evidence>
<dbReference type="PROSITE" id="PS01031">
    <property type="entry name" value="SHSP"/>
    <property type="match status" value="1"/>
</dbReference>
<proteinExistence type="predicted"/>